<dbReference type="RefSeq" id="WP_356955987.1">
    <property type="nucleotide sequence ID" value="NZ_JBEYBD010000005.1"/>
</dbReference>
<gene>
    <name evidence="5" type="ORF">ABZ510_20540</name>
</gene>
<name>A0ABV2WTM1_9NOCA</name>
<accession>A0ABV2WTM1</accession>
<dbReference type="InterPro" id="IPR002577">
    <property type="entry name" value="HTH_HxlR"/>
</dbReference>
<sequence>MSSTPEPGRPVRGSSTGRPVMALLDLIGRRWALRVLWELHSAAHPLTFRDLRARCDNMSSSLLTRRLHELTETRLVERVDAGYTLTEPGGRLLGHLRPISAWADGWSAELGAGHPGAD</sequence>
<evidence type="ECO:0000313" key="5">
    <source>
        <dbReference type="EMBL" id="MEU1954241.1"/>
    </source>
</evidence>
<organism evidence="5 6">
    <name type="scientific">Nocardia rhamnosiphila</name>
    <dbReference type="NCBI Taxonomy" id="426716"/>
    <lineage>
        <taxon>Bacteria</taxon>
        <taxon>Bacillati</taxon>
        <taxon>Actinomycetota</taxon>
        <taxon>Actinomycetes</taxon>
        <taxon>Mycobacteriales</taxon>
        <taxon>Nocardiaceae</taxon>
        <taxon>Nocardia</taxon>
    </lineage>
</organism>
<evidence type="ECO:0000259" key="4">
    <source>
        <dbReference type="PROSITE" id="PS51118"/>
    </source>
</evidence>
<dbReference type="InterPro" id="IPR036390">
    <property type="entry name" value="WH_DNA-bd_sf"/>
</dbReference>
<dbReference type="Gene3D" id="1.10.10.10">
    <property type="entry name" value="Winged helix-like DNA-binding domain superfamily/Winged helix DNA-binding domain"/>
    <property type="match status" value="1"/>
</dbReference>
<keyword evidence="6" id="KW-1185">Reference proteome</keyword>
<keyword evidence="2" id="KW-0238">DNA-binding</keyword>
<feature type="domain" description="HTH hxlR-type" evidence="4">
    <location>
        <begin position="18"/>
        <end position="111"/>
    </location>
</feature>
<dbReference type="Pfam" id="PF01638">
    <property type="entry name" value="HxlR"/>
    <property type="match status" value="1"/>
</dbReference>
<dbReference type="InterPro" id="IPR036388">
    <property type="entry name" value="WH-like_DNA-bd_sf"/>
</dbReference>
<reference evidence="5 6" key="1">
    <citation type="submission" date="2024-06" db="EMBL/GenBank/DDBJ databases">
        <title>The Natural Products Discovery Center: Release of the First 8490 Sequenced Strains for Exploring Actinobacteria Biosynthetic Diversity.</title>
        <authorList>
            <person name="Kalkreuter E."/>
            <person name="Kautsar S.A."/>
            <person name="Yang D."/>
            <person name="Bader C.D."/>
            <person name="Teijaro C.N."/>
            <person name="Fluegel L."/>
            <person name="Davis C.M."/>
            <person name="Simpson J.R."/>
            <person name="Lauterbach L."/>
            <person name="Steele A.D."/>
            <person name="Gui C."/>
            <person name="Meng S."/>
            <person name="Li G."/>
            <person name="Viehrig K."/>
            <person name="Ye F."/>
            <person name="Su P."/>
            <person name="Kiefer A.F."/>
            <person name="Nichols A."/>
            <person name="Cepeda A.J."/>
            <person name="Yan W."/>
            <person name="Fan B."/>
            <person name="Jiang Y."/>
            <person name="Adhikari A."/>
            <person name="Zheng C.-J."/>
            <person name="Schuster L."/>
            <person name="Cowan T.M."/>
            <person name="Smanski M.J."/>
            <person name="Chevrette M.G."/>
            <person name="De Carvalho L.P.S."/>
            <person name="Shen B."/>
        </authorList>
    </citation>
    <scope>NUCLEOTIDE SEQUENCE [LARGE SCALE GENOMIC DNA]</scope>
    <source>
        <strain evidence="5 6">NPDC019708</strain>
    </source>
</reference>
<evidence type="ECO:0000256" key="2">
    <source>
        <dbReference type="ARBA" id="ARBA00023125"/>
    </source>
</evidence>
<keyword evidence="1" id="KW-0805">Transcription regulation</keyword>
<dbReference type="SUPFAM" id="SSF46785">
    <property type="entry name" value="Winged helix' DNA-binding domain"/>
    <property type="match status" value="1"/>
</dbReference>
<dbReference type="Proteomes" id="UP001550628">
    <property type="component" value="Unassembled WGS sequence"/>
</dbReference>
<dbReference type="PANTHER" id="PTHR33204">
    <property type="entry name" value="TRANSCRIPTIONAL REGULATOR, MARR FAMILY"/>
    <property type="match status" value="1"/>
</dbReference>
<dbReference type="PROSITE" id="PS51118">
    <property type="entry name" value="HTH_HXLR"/>
    <property type="match status" value="1"/>
</dbReference>
<evidence type="ECO:0000313" key="6">
    <source>
        <dbReference type="Proteomes" id="UP001550628"/>
    </source>
</evidence>
<proteinExistence type="predicted"/>
<dbReference type="EMBL" id="JBEYBF010000014">
    <property type="protein sequence ID" value="MEU1954241.1"/>
    <property type="molecule type" value="Genomic_DNA"/>
</dbReference>
<keyword evidence="3" id="KW-0804">Transcription</keyword>
<evidence type="ECO:0000256" key="1">
    <source>
        <dbReference type="ARBA" id="ARBA00023015"/>
    </source>
</evidence>
<evidence type="ECO:0000256" key="3">
    <source>
        <dbReference type="ARBA" id="ARBA00023163"/>
    </source>
</evidence>
<comment type="caution">
    <text evidence="5">The sequence shown here is derived from an EMBL/GenBank/DDBJ whole genome shotgun (WGS) entry which is preliminary data.</text>
</comment>
<dbReference type="PANTHER" id="PTHR33204:SF37">
    <property type="entry name" value="HTH-TYPE TRANSCRIPTIONAL REGULATOR YODB"/>
    <property type="match status" value="1"/>
</dbReference>
<protein>
    <submittedName>
        <fullName evidence="5">Helix-turn-helix domain-containing protein</fullName>
    </submittedName>
</protein>